<feature type="compositionally biased region" description="Polar residues" evidence="1">
    <location>
        <begin position="706"/>
        <end position="723"/>
    </location>
</feature>
<feature type="compositionally biased region" description="Polar residues" evidence="1">
    <location>
        <begin position="1"/>
        <end position="10"/>
    </location>
</feature>
<gene>
    <name evidence="3" type="ORF">DFP72DRAFT_1161701</name>
</gene>
<comment type="caution">
    <text evidence="3">The sequence shown here is derived from an EMBL/GenBank/DDBJ whole genome shotgun (WGS) entry which is preliminary data.</text>
</comment>
<feature type="domain" description="DUF6589" evidence="2">
    <location>
        <begin position="455"/>
        <end position="873"/>
    </location>
</feature>
<dbReference type="InterPro" id="IPR046496">
    <property type="entry name" value="DUF6589"/>
</dbReference>
<reference evidence="3 4" key="1">
    <citation type="submission" date="2020-07" db="EMBL/GenBank/DDBJ databases">
        <title>Comparative genomics of pyrophilous fungi reveals a link between fire events and developmental genes.</title>
        <authorList>
            <consortium name="DOE Joint Genome Institute"/>
            <person name="Steindorff A.S."/>
            <person name="Carver A."/>
            <person name="Calhoun S."/>
            <person name="Stillman K."/>
            <person name="Liu H."/>
            <person name="Lipzen A."/>
            <person name="Pangilinan J."/>
            <person name="Labutti K."/>
            <person name="Bruns T.D."/>
            <person name="Grigoriev I.V."/>
        </authorList>
    </citation>
    <scope>NUCLEOTIDE SEQUENCE [LARGE SCALE GENOMIC DNA]</scope>
    <source>
        <strain evidence="3 4">CBS 144469</strain>
    </source>
</reference>
<name>A0A8H6IID7_9AGAR</name>
<evidence type="ECO:0000313" key="3">
    <source>
        <dbReference type="EMBL" id="KAF6766018.1"/>
    </source>
</evidence>
<dbReference type="Pfam" id="PF20231">
    <property type="entry name" value="DUF6589"/>
    <property type="match status" value="1"/>
</dbReference>
<accession>A0A8H6IID7</accession>
<protein>
    <recommendedName>
        <fullName evidence="2">DUF6589 domain-containing protein</fullName>
    </recommendedName>
</protein>
<proteinExistence type="predicted"/>
<dbReference type="Proteomes" id="UP000521943">
    <property type="component" value="Unassembled WGS sequence"/>
</dbReference>
<feature type="compositionally biased region" description="Polar residues" evidence="1">
    <location>
        <begin position="40"/>
        <end position="77"/>
    </location>
</feature>
<feature type="region of interest" description="Disordered" evidence="1">
    <location>
        <begin position="696"/>
        <end position="723"/>
    </location>
</feature>
<feature type="region of interest" description="Disordered" evidence="1">
    <location>
        <begin position="942"/>
        <end position="964"/>
    </location>
</feature>
<feature type="compositionally biased region" description="Pro residues" evidence="1">
    <location>
        <begin position="137"/>
        <end position="156"/>
    </location>
</feature>
<dbReference type="EMBL" id="JACGCI010000001">
    <property type="protein sequence ID" value="KAF6766018.1"/>
    <property type="molecule type" value="Genomic_DNA"/>
</dbReference>
<evidence type="ECO:0000259" key="2">
    <source>
        <dbReference type="Pfam" id="PF20231"/>
    </source>
</evidence>
<feature type="region of interest" description="Disordered" evidence="1">
    <location>
        <begin position="1"/>
        <end position="160"/>
    </location>
</feature>
<evidence type="ECO:0000313" key="4">
    <source>
        <dbReference type="Proteomes" id="UP000521943"/>
    </source>
</evidence>
<keyword evidence="4" id="KW-1185">Reference proteome</keyword>
<feature type="compositionally biased region" description="Low complexity" evidence="1">
    <location>
        <begin position="111"/>
        <end position="136"/>
    </location>
</feature>
<sequence length="964" mass="106674">MSSLANTPHAQPSIPPVKPKRKRTPKDQVVPRKKPVWEGNLNTLRLSSGGTSISTPSLPSCNVFPGTQSPVTPTLPWTSGGELDDSGSDRALNSTPIIAETPNDATGTPEDASFSPSLSWSSSTDTLCDLDNSDGPPTRPNSPSPLPESLTPPAPAPSKESKAQVALRILGHLRDAKITPLELILLILDTKNGGLENFRNRLLEQHDRISQLLDIFKDNKKTAATFEDWHAPVALDYVSRRVFQEVEAAKPFLKMETSEITVDYVDKWSVQDIMEPVASNITPTLTRILTVATSPTFPMDGETVEEVEDLEPGAKPEEGRNRGVARLILASQIHYLRSHWSCKVQVAIGLVAWANGCSQQLNDILHQAGLSRCHSSNLNTIEMLSERGLEQARVIADGPHILAYDNINISTSIFVEQTDNTRPKVQSGTFPVIYKAPPGVTMDHMLLEPILKRRREAPELKMTDLRPSAESIGAFRHQTAINIVKMLTKLPSFSSYAGHPELQHLPRHRLPDGHRTEYFPLGVMPIEEASIKGNNQVIDDIYIRQLRKDIDDLAKRAVISINDQLTNSRIRSCQVIRKNDFGRYNSREFLELAVALFHLIMNLIWALKDKHYGTIEEIASLAQLFALLYKARLAGAKADFHSLLTALTQILEGIILNAWEAECGYDDLDAFAKSKPTPEMLISIAKRIINEHATPTPAYTPAYTPRKSSNSAASSTPEKSASCSDPVRENVVLLTRDLLLVIELVSAVKDGDFGRVEDVLPDLAFTFRGAGSNNYSTEILHLIHNFKYVWTPEFAEAVRMTSIINISGLPGHGMGIDLNIEHLIRYLKALFTAKGIYSKWERCGHISASINIVMLLKQRVSRSLKLRYQGSTHSKVSSAALVERMRLKAKELQLHVVVPGRTGASLKPDLRALGRQKIESSSLAAFNAKIHDIVSGACIVPPEEEDELSPPDYDMTTTYEQLED</sequence>
<organism evidence="3 4">
    <name type="scientific">Ephemerocybe angulata</name>
    <dbReference type="NCBI Taxonomy" id="980116"/>
    <lineage>
        <taxon>Eukaryota</taxon>
        <taxon>Fungi</taxon>
        <taxon>Dikarya</taxon>
        <taxon>Basidiomycota</taxon>
        <taxon>Agaricomycotina</taxon>
        <taxon>Agaricomycetes</taxon>
        <taxon>Agaricomycetidae</taxon>
        <taxon>Agaricales</taxon>
        <taxon>Agaricineae</taxon>
        <taxon>Psathyrellaceae</taxon>
        <taxon>Ephemerocybe</taxon>
    </lineage>
</organism>
<feature type="compositionally biased region" description="Low complexity" evidence="1">
    <location>
        <begin position="696"/>
        <end position="705"/>
    </location>
</feature>
<evidence type="ECO:0000256" key="1">
    <source>
        <dbReference type="SAM" id="MobiDB-lite"/>
    </source>
</evidence>
<dbReference type="AlphaFoldDB" id="A0A8H6IID7"/>
<dbReference type="OrthoDB" id="3040861at2759"/>
<feature type="compositionally biased region" description="Polar residues" evidence="1">
    <location>
        <begin position="955"/>
        <end position="964"/>
    </location>
</feature>